<comment type="cofactor">
    <cofactor evidence="12">
        <name>Mg(2+)</name>
        <dbReference type="ChEBI" id="CHEBI:18420"/>
    </cofactor>
    <text evidence="12">Requires a divalent cation, most likely magnesium in vivo, as an electrophilic catalyst to aid phosphoryl group transfer. It is the chelate of the metal and the nucleotide that is the actual substrate.</text>
</comment>
<keyword evidence="9 12" id="KW-0460">Magnesium</keyword>
<dbReference type="InterPro" id="IPR002139">
    <property type="entry name" value="Ribo/fructo_kinase"/>
</dbReference>
<dbReference type="GO" id="GO:0046872">
    <property type="term" value="F:metal ion binding"/>
    <property type="evidence" value="ECO:0007669"/>
    <property type="project" value="UniProtKB-KW"/>
</dbReference>
<evidence type="ECO:0000256" key="9">
    <source>
        <dbReference type="ARBA" id="ARBA00022842"/>
    </source>
</evidence>
<comment type="similarity">
    <text evidence="1">Belongs to the carbohydrate kinase pfkB family.</text>
</comment>
<feature type="domain" description="Carbohydrate kinase PfkB" evidence="13">
    <location>
        <begin position="10"/>
        <end position="302"/>
    </location>
</feature>
<name>A0AAU9TWP4_EUPED</name>
<evidence type="ECO:0000256" key="2">
    <source>
        <dbReference type="ARBA" id="ARBA00012035"/>
    </source>
</evidence>
<evidence type="ECO:0000256" key="8">
    <source>
        <dbReference type="ARBA" id="ARBA00022840"/>
    </source>
</evidence>
<comment type="subcellular location">
    <subcellularLocation>
        <location evidence="12">Cytoplasm</location>
    </subcellularLocation>
    <subcellularLocation>
        <location evidence="12">Nucleus</location>
    </subcellularLocation>
</comment>
<organism evidence="14 15">
    <name type="scientific">Euphydryas editha</name>
    <name type="common">Edith's checkerspot</name>
    <dbReference type="NCBI Taxonomy" id="104508"/>
    <lineage>
        <taxon>Eukaryota</taxon>
        <taxon>Metazoa</taxon>
        <taxon>Ecdysozoa</taxon>
        <taxon>Arthropoda</taxon>
        <taxon>Hexapoda</taxon>
        <taxon>Insecta</taxon>
        <taxon>Pterygota</taxon>
        <taxon>Neoptera</taxon>
        <taxon>Endopterygota</taxon>
        <taxon>Lepidoptera</taxon>
        <taxon>Glossata</taxon>
        <taxon>Ditrysia</taxon>
        <taxon>Papilionoidea</taxon>
        <taxon>Nymphalidae</taxon>
        <taxon>Nymphalinae</taxon>
        <taxon>Euphydryas</taxon>
    </lineage>
</organism>
<protein>
    <recommendedName>
        <fullName evidence="3 12">Ribokinase</fullName>
        <shortName evidence="12">RK</shortName>
        <ecNumber evidence="2 12">2.7.1.15</ecNumber>
    </recommendedName>
</protein>
<evidence type="ECO:0000256" key="7">
    <source>
        <dbReference type="ARBA" id="ARBA00022777"/>
    </source>
</evidence>
<feature type="active site" description="Proton acceptor" evidence="12">
    <location>
        <position position="258"/>
    </location>
</feature>
<dbReference type="Gene3D" id="3.40.1190.20">
    <property type="match status" value="1"/>
</dbReference>
<keyword evidence="10 12" id="KW-0630">Potassium</keyword>
<evidence type="ECO:0000256" key="4">
    <source>
        <dbReference type="ARBA" id="ARBA00022679"/>
    </source>
</evidence>
<keyword evidence="11 12" id="KW-0119">Carbohydrate metabolism</keyword>
<dbReference type="InterPro" id="IPR011611">
    <property type="entry name" value="PfkB_dom"/>
</dbReference>
<sequence length="316" mass="34267">MHSENIKNQPKIVVLGSCSVDFTTYCPRLPVPGETLHGTKFTTSYGGKGANQCVAAAKLGGNTYMICRVGDDQWGKQYKEYLKNLGVNVSHTYLTQDVTTGIAQISVAENGENQIVIVAGANNFLTKSDVDLAKDLIRDADLIISQLETPFETTLEAFKLNNGIKLLNAAPARTDIGAILPYCTILCVNEPEASLIVNFKVEMSNVTDALKKILEFGCDTVIITMGEKGAVYSTKNKSDCVHVFCDKVKPKDTTGAGDAFVGALAKFLTDDKNQPLHQIVGAACEVATLSVTKEGTQTSYPDDFSYYAKKYDYTIL</sequence>
<feature type="binding site" evidence="12">
    <location>
        <position position="189"/>
    </location>
    <ligand>
        <name>ATP</name>
        <dbReference type="ChEBI" id="CHEBI:30616"/>
    </ligand>
</feature>
<comment type="similarity">
    <text evidence="12">Belongs to the carbohydrate kinase PfkB family. Ribokinase subfamily.</text>
</comment>
<feature type="binding site" evidence="12">
    <location>
        <position position="290"/>
    </location>
    <ligand>
        <name>K(+)</name>
        <dbReference type="ChEBI" id="CHEBI:29103"/>
    </ligand>
</feature>
<dbReference type="SUPFAM" id="SSF53613">
    <property type="entry name" value="Ribokinase-like"/>
    <property type="match status" value="1"/>
</dbReference>
<dbReference type="GO" id="GO:0005524">
    <property type="term" value="F:ATP binding"/>
    <property type="evidence" value="ECO:0007669"/>
    <property type="project" value="UniProtKB-UniRule"/>
</dbReference>
<feature type="binding site" evidence="12">
    <location>
        <position position="293"/>
    </location>
    <ligand>
        <name>K(+)</name>
        <dbReference type="ChEBI" id="CHEBI:29103"/>
    </ligand>
</feature>
<keyword evidence="4 12" id="KW-0808">Transferase</keyword>
<dbReference type="InterPro" id="IPR011877">
    <property type="entry name" value="Ribokinase"/>
</dbReference>
<feature type="binding site" evidence="12">
    <location>
        <begin position="257"/>
        <end position="258"/>
    </location>
    <ligand>
        <name>ATP</name>
        <dbReference type="ChEBI" id="CHEBI:30616"/>
    </ligand>
</feature>
<feature type="binding site" evidence="12">
    <location>
        <position position="254"/>
    </location>
    <ligand>
        <name>K(+)</name>
        <dbReference type="ChEBI" id="CHEBI:29103"/>
    </ligand>
</feature>
<keyword evidence="8 12" id="KW-0067">ATP-binding</keyword>
<evidence type="ECO:0000313" key="14">
    <source>
        <dbReference type="EMBL" id="CAH2090317.1"/>
    </source>
</evidence>
<evidence type="ECO:0000256" key="12">
    <source>
        <dbReference type="HAMAP-Rule" id="MF_03215"/>
    </source>
</evidence>
<dbReference type="PROSITE" id="PS00584">
    <property type="entry name" value="PFKB_KINASES_2"/>
    <property type="match status" value="1"/>
</dbReference>
<feature type="binding site" evidence="12">
    <location>
        <begin position="47"/>
        <end position="51"/>
    </location>
    <ligand>
        <name>substrate</name>
    </ligand>
</feature>
<dbReference type="Proteomes" id="UP001153954">
    <property type="component" value="Unassembled WGS sequence"/>
</dbReference>
<dbReference type="Pfam" id="PF00294">
    <property type="entry name" value="PfkB"/>
    <property type="match status" value="1"/>
</dbReference>
<dbReference type="GO" id="GO:0005634">
    <property type="term" value="C:nucleus"/>
    <property type="evidence" value="ECO:0007669"/>
    <property type="project" value="UniProtKB-SubCell"/>
</dbReference>
<evidence type="ECO:0000256" key="5">
    <source>
        <dbReference type="ARBA" id="ARBA00022723"/>
    </source>
</evidence>
<evidence type="ECO:0000256" key="1">
    <source>
        <dbReference type="ARBA" id="ARBA00005380"/>
    </source>
</evidence>
<dbReference type="NCBIfam" id="TIGR02152">
    <property type="entry name" value="D_ribokin_bact"/>
    <property type="match status" value="1"/>
</dbReference>
<evidence type="ECO:0000256" key="3">
    <source>
        <dbReference type="ARBA" id="ARBA00016943"/>
    </source>
</evidence>
<evidence type="ECO:0000256" key="10">
    <source>
        <dbReference type="ARBA" id="ARBA00022958"/>
    </source>
</evidence>
<comment type="caution">
    <text evidence="12">Lacks conserved residue(s) required for the propagation of feature annotation.</text>
</comment>
<reference evidence="14" key="1">
    <citation type="submission" date="2022-03" db="EMBL/GenBank/DDBJ databases">
        <authorList>
            <person name="Tunstrom K."/>
        </authorList>
    </citation>
    <scope>NUCLEOTIDE SEQUENCE</scope>
</reference>
<dbReference type="PANTHER" id="PTHR10584">
    <property type="entry name" value="SUGAR KINASE"/>
    <property type="match status" value="1"/>
</dbReference>
<evidence type="ECO:0000256" key="11">
    <source>
        <dbReference type="ARBA" id="ARBA00023277"/>
    </source>
</evidence>
<keyword evidence="12" id="KW-0539">Nucleus</keyword>
<comment type="catalytic activity">
    <reaction evidence="12">
        <text>D-ribose + ATP = D-ribose 5-phosphate + ADP + H(+)</text>
        <dbReference type="Rhea" id="RHEA:13697"/>
        <dbReference type="ChEBI" id="CHEBI:15378"/>
        <dbReference type="ChEBI" id="CHEBI:30616"/>
        <dbReference type="ChEBI" id="CHEBI:47013"/>
        <dbReference type="ChEBI" id="CHEBI:78346"/>
        <dbReference type="ChEBI" id="CHEBI:456216"/>
        <dbReference type="EC" id="2.7.1.15"/>
    </reaction>
</comment>
<evidence type="ECO:0000256" key="6">
    <source>
        <dbReference type="ARBA" id="ARBA00022741"/>
    </source>
</evidence>
<dbReference type="GO" id="GO:0005829">
    <property type="term" value="C:cytosol"/>
    <property type="evidence" value="ECO:0007669"/>
    <property type="project" value="TreeGrafter"/>
</dbReference>
<comment type="function">
    <text evidence="12">Catalyzes the phosphorylation of ribose at O-5 in a reaction requiring ATP and magnesium. The resulting D-ribose-5-phosphate can then be used either for sythesis of nucleotides, histidine, and tryptophan, or as a component of the pentose phosphate pathway.</text>
</comment>
<dbReference type="PANTHER" id="PTHR10584:SF166">
    <property type="entry name" value="RIBOKINASE"/>
    <property type="match status" value="1"/>
</dbReference>
<feature type="binding site" evidence="12">
    <location>
        <position position="295"/>
    </location>
    <ligand>
        <name>K(+)</name>
        <dbReference type="ChEBI" id="CHEBI:29103"/>
    </ligand>
</feature>
<comment type="caution">
    <text evidence="14">The sequence shown here is derived from an EMBL/GenBank/DDBJ whole genome shotgun (WGS) entry which is preliminary data.</text>
</comment>
<keyword evidence="12" id="KW-0963">Cytoplasm</keyword>
<dbReference type="EMBL" id="CAKOGL010000009">
    <property type="protein sequence ID" value="CAH2090317.1"/>
    <property type="molecule type" value="Genomic_DNA"/>
</dbReference>
<dbReference type="InterPro" id="IPR002173">
    <property type="entry name" value="Carboh/pur_kinase_PfkB_CS"/>
</dbReference>
<dbReference type="EC" id="2.7.1.15" evidence="2 12"/>
<dbReference type="AlphaFoldDB" id="A0AAU9TWP4"/>
<feature type="binding site" evidence="12">
    <location>
        <position position="252"/>
    </location>
    <ligand>
        <name>K(+)</name>
        <dbReference type="ChEBI" id="CHEBI:29103"/>
    </ligand>
</feature>
<feature type="binding site" evidence="12">
    <location>
        <begin position="19"/>
        <end position="21"/>
    </location>
    <ligand>
        <name>substrate</name>
    </ligand>
</feature>
<dbReference type="CDD" id="cd01174">
    <property type="entry name" value="ribokinase"/>
    <property type="match status" value="1"/>
</dbReference>
<evidence type="ECO:0000313" key="15">
    <source>
        <dbReference type="Proteomes" id="UP001153954"/>
    </source>
</evidence>
<dbReference type="PRINTS" id="PR00990">
    <property type="entry name" value="RIBOKINASE"/>
</dbReference>
<dbReference type="InterPro" id="IPR029056">
    <property type="entry name" value="Ribokinase-like"/>
</dbReference>
<feature type="binding site" evidence="12">
    <location>
        <position position="258"/>
    </location>
    <ligand>
        <name>substrate</name>
    </ligand>
</feature>
<dbReference type="HAMAP" id="MF_01987">
    <property type="entry name" value="Ribokinase"/>
    <property type="match status" value="1"/>
</dbReference>
<feature type="binding site" evidence="12">
    <location>
        <begin position="224"/>
        <end position="229"/>
    </location>
    <ligand>
        <name>ATP</name>
        <dbReference type="ChEBI" id="CHEBI:30616"/>
    </ligand>
</feature>
<evidence type="ECO:0000259" key="13">
    <source>
        <dbReference type="Pfam" id="PF00294"/>
    </source>
</evidence>
<dbReference type="GO" id="GO:0019303">
    <property type="term" value="P:D-ribose catabolic process"/>
    <property type="evidence" value="ECO:0007669"/>
    <property type="project" value="UniProtKB-UniRule"/>
</dbReference>
<proteinExistence type="inferred from homology"/>
<accession>A0AAU9TWP4</accession>
<keyword evidence="7 12" id="KW-0418">Kinase</keyword>
<comment type="activity regulation">
    <text evidence="12">Activated by a monovalent cation that binds near, but not in, the active site. The most likely occupant of the site in vivo is potassium. Ion binding induces a conformational change that may alter substrate affinity.</text>
</comment>
<feature type="binding site" evidence="12">
    <location>
        <position position="148"/>
    </location>
    <ligand>
        <name>substrate</name>
    </ligand>
</feature>
<dbReference type="GO" id="GO:0004747">
    <property type="term" value="F:ribokinase activity"/>
    <property type="evidence" value="ECO:0007669"/>
    <property type="project" value="UniProtKB-UniRule"/>
</dbReference>
<feature type="binding site" evidence="12">
    <location>
        <position position="299"/>
    </location>
    <ligand>
        <name>K(+)</name>
        <dbReference type="ChEBI" id="CHEBI:29103"/>
    </ligand>
</feature>
<comment type="subunit">
    <text evidence="12">Homodimer.</text>
</comment>
<comment type="pathway">
    <text evidence="12">Carbohydrate metabolism; D-ribose degradation; D-ribose 5-phosphate from beta-D-ribopyranose: step 2/2.</text>
</comment>
<keyword evidence="5 12" id="KW-0479">Metal-binding</keyword>
<gene>
    <name evidence="14" type="ORF">EEDITHA_LOCUS6286</name>
</gene>
<keyword evidence="15" id="KW-1185">Reference proteome</keyword>
<keyword evidence="6 12" id="KW-0547">Nucleotide-binding</keyword>